<reference evidence="1 2" key="1">
    <citation type="submission" date="2019-06" db="EMBL/GenBank/DDBJ databases">
        <title>Flavobacteriaceae Paucihalobacterium erythroidium CWB-1, complete genome.</title>
        <authorList>
            <person name="Wu S."/>
        </authorList>
    </citation>
    <scope>NUCLEOTIDE SEQUENCE [LARGE SCALE GENOMIC DNA]</scope>
    <source>
        <strain evidence="1 2">CWB-1</strain>
    </source>
</reference>
<evidence type="ECO:0000313" key="2">
    <source>
        <dbReference type="Proteomes" id="UP000317332"/>
    </source>
</evidence>
<comment type="caution">
    <text evidence="1">The sequence shown here is derived from an EMBL/GenBank/DDBJ whole genome shotgun (WGS) entry which is preliminary data.</text>
</comment>
<gene>
    <name evidence="1" type="ORF">FJ651_09035</name>
</gene>
<dbReference type="Proteomes" id="UP000317332">
    <property type="component" value="Unassembled WGS sequence"/>
</dbReference>
<sequence length="64" mass="7634">MTFPTVKNVKVAGNRRSAQWPVRVLFEHSTSHQLLCYLDSFELRNPHRRKAAKRYHPFEKNILI</sequence>
<name>A0A506PLT3_9FLAO</name>
<protein>
    <submittedName>
        <fullName evidence="1">Uncharacterized protein</fullName>
    </submittedName>
</protein>
<accession>A0A506PLT3</accession>
<dbReference type="OrthoDB" id="1376944at2"/>
<organism evidence="1 2">
    <name type="scientific">Paucihalobacter ruber</name>
    <dbReference type="NCBI Taxonomy" id="2567861"/>
    <lineage>
        <taxon>Bacteria</taxon>
        <taxon>Pseudomonadati</taxon>
        <taxon>Bacteroidota</taxon>
        <taxon>Flavobacteriia</taxon>
        <taxon>Flavobacteriales</taxon>
        <taxon>Flavobacteriaceae</taxon>
        <taxon>Paucihalobacter</taxon>
    </lineage>
</organism>
<dbReference type="EMBL" id="VHIQ01000004">
    <property type="protein sequence ID" value="TPV33230.1"/>
    <property type="molecule type" value="Genomic_DNA"/>
</dbReference>
<evidence type="ECO:0000313" key="1">
    <source>
        <dbReference type="EMBL" id="TPV33230.1"/>
    </source>
</evidence>
<dbReference type="AlphaFoldDB" id="A0A506PLT3"/>
<dbReference type="RefSeq" id="WP_140990192.1">
    <property type="nucleotide sequence ID" value="NZ_VHIQ01000004.1"/>
</dbReference>
<proteinExistence type="predicted"/>
<keyword evidence="2" id="KW-1185">Reference proteome</keyword>